<keyword evidence="2 5" id="KW-0963">Cytoplasm</keyword>
<comment type="similarity">
    <text evidence="5">Belongs to the UreE family.</text>
</comment>
<comment type="subcellular location">
    <subcellularLocation>
        <location evidence="1 5">Cytoplasm</location>
    </subcellularLocation>
</comment>
<accession>A0A942IBQ1</accession>
<dbReference type="EMBL" id="JAGWCR010000029">
    <property type="protein sequence ID" value="MBS3652520.1"/>
    <property type="molecule type" value="Genomic_DNA"/>
</dbReference>
<dbReference type="SUPFAM" id="SSF69737">
    <property type="entry name" value="Urease metallochaperone UreE, C-terminal domain"/>
    <property type="match status" value="1"/>
</dbReference>
<evidence type="ECO:0000256" key="6">
    <source>
        <dbReference type="SAM" id="MobiDB-lite"/>
    </source>
</evidence>
<dbReference type="HAMAP" id="MF_00822">
    <property type="entry name" value="UreE"/>
    <property type="match status" value="1"/>
</dbReference>
<comment type="function">
    <text evidence="5">Involved in urease metallocenter assembly. Binds nickel. Probably functions as a nickel donor during metallocenter assembly.</text>
</comment>
<dbReference type="GO" id="GO:0019627">
    <property type="term" value="P:urea metabolic process"/>
    <property type="evidence" value="ECO:0007669"/>
    <property type="project" value="InterPro"/>
</dbReference>
<dbReference type="PIRSF" id="PIRSF036402">
    <property type="entry name" value="Ureas_acces_UreE"/>
    <property type="match status" value="1"/>
</dbReference>
<evidence type="ECO:0000256" key="2">
    <source>
        <dbReference type="ARBA" id="ARBA00022490"/>
    </source>
</evidence>
<gene>
    <name evidence="5" type="primary">ureE</name>
    <name evidence="8" type="ORF">KEU06_28475</name>
</gene>
<organism evidence="8 9">
    <name type="scientific">Pseudaminobacter soli</name>
    <name type="common">ex Zhang et al. 2022</name>
    <dbReference type="NCBI Taxonomy" id="2831468"/>
    <lineage>
        <taxon>Bacteria</taxon>
        <taxon>Pseudomonadati</taxon>
        <taxon>Pseudomonadota</taxon>
        <taxon>Alphaproteobacteria</taxon>
        <taxon>Hyphomicrobiales</taxon>
        <taxon>Phyllobacteriaceae</taxon>
        <taxon>Pseudaminobacter</taxon>
    </lineage>
</organism>
<dbReference type="GO" id="GO:0005737">
    <property type="term" value="C:cytoplasm"/>
    <property type="evidence" value="ECO:0007669"/>
    <property type="project" value="UniProtKB-SubCell"/>
</dbReference>
<feature type="region of interest" description="Disordered" evidence="6">
    <location>
        <begin position="136"/>
        <end position="161"/>
    </location>
</feature>
<dbReference type="CDD" id="cd00571">
    <property type="entry name" value="UreE"/>
    <property type="match status" value="1"/>
</dbReference>
<dbReference type="GO" id="GO:0051082">
    <property type="term" value="F:unfolded protein binding"/>
    <property type="evidence" value="ECO:0007669"/>
    <property type="project" value="UniProtKB-UniRule"/>
</dbReference>
<keyword evidence="9" id="KW-1185">Reference proteome</keyword>
<dbReference type="GO" id="GO:0016151">
    <property type="term" value="F:nickel cation binding"/>
    <property type="evidence" value="ECO:0007669"/>
    <property type="project" value="UniProtKB-UniRule"/>
</dbReference>
<name>A0A942IBQ1_9HYPH</name>
<dbReference type="SMART" id="SM00988">
    <property type="entry name" value="UreE_N"/>
    <property type="match status" value="1"/>
</dbReference>
<dbReference type="Gene3D" id="3.30.70.790">
    <property type="entry name" value="UreE, C-terminal domain"/>
    <property type="match status" value="1"/>
</dbReference>
<evidence type="ECO:0000313" key="9">
    <source>
        <dbReference type="Proteomes" id="UP000680348"/>
    </source>
</evidence>
<dbReference type="InterPro" id="IPR012406">
    <property type="entry name" value="UreE"/>
</dbReference>
<dbReference type="InterPro" id="IPR004029">
    <property type="entry name" value="UreE_N"/>
</dbReference>
<keyword evidence="3 5" id="KW-0533">Nickel</keyword>
<dbReference type="InterPro" id="IPR036118">
    <property type="entry name" value="UreE_N_sf"/>
</dbReference>
<proteinExistence type="inferred from homology"/>
<dbReference type="SUPFAM" id="SSF69287">
    <property type="entry name" value="Urease metallochaperone UreE, N-terminal domain"/>
    <property type="match status" value="1"/>
</dbReference>
<sequence>MLTCNEIRPAGAWDDSRAADAVVLDFDGRHRRRLMMTGQKGLAFLLDLPKATALRDGDGLVLQDGRTVRVKAAAEPLAEITAPDLRALVRIAWHLGNRHLPTQLLGDRLRIRDDHVIRDMVEGLGGTTRAVEAPFDPEGGAFALHHGHNQDGQHEHPHRHG</sequence>
<evidence type="ECO:0000256" key="5">
    <source>
        <dbReference type="HAMAP-Rule" id="MF_00822"/>
    </source>
</evidence>
<dbReference type="Pfam" id="PF02814">
    <property type="entry name" value="UreE_N"/>
    <property type="match status" value="1"/>
</dbReference>
<dbReference type="Pfam" id="PF05194">
    <property type="entry name" value="UreE_C"/>
    <property type="match status" value="1"/>
</dbReference>
<dbReference type="RefSeq" id="WP_188258071.1">
    <property type="nucleotide sequence ID" value="NZ_JABVCF010000029.1"/>
</dbReference>
<evidence type="ECO:0000256" key="1">
    <source>
        <dbReference type="ARBA" id="ARBA00004496"/>
    </source>
</evidence>
<evidence type="ECO:0000256" key="4">
    <source>
        <dbReference type="ARBA" id="ARBA00023186"/>
    </source>
</evidence>
<dbReference type="AlphaFoldDB" id="A0A942IBQ1"/>
<feature type="domain" description="UreE urease accessory N-terminal" evidence="7">
    <location>
        <begin position="1"/>
        <end position="68"/>
    </location>
</feature>
<evidence type="ECO:0000313" key="8">
    <source>
        <dbReference type="EMBL" id="MBS3652520.1"/>
    </source>
</evidence>
<dbReference type="Gene3D" id="2.60.260.20">
    <property type="entry name" value="Urease metallochaperone UreE, N-terminal domain"/>
    <property type="match status" value="1"/>
</dbReference>
<evidence type="ECO:0000259" key="7">
    <source>
        <dbReference type="SMART" id="SM00988"/>
    </source>
</evidence>
<dbReference type="GO" id="GO:0006457">
    <property type="term" value="P:protein folding"/>
    <property type="evidence" value="ECO:0007669"/>
    <property type="project" value="InterPro"/>
</dbReference>
<keyword evidence="4 5" id="KW-0143">Chaperone</keyword>
<dbReference type="GO" id="GO:0065003">
    <property type="term" value="P:protein-containing complex assembly"/>
    <property type="evidence" value="ECO:0007669"/>
    <property type="project" value="InterPro"/>
</dbReference>
<comment type="caution">
    <text evidence="8">The sequence shown here is derived from an EMBL/GenBank/DDBJ whole genome shotgun (WGS) entry which is preliminary data.</text>
</comment>
<protein>
    <recommendedName>
        <fullName evidence="5">Urease accessory protein UreE</fullName>
    </recommendedName>
</protein>
<evidence type="ECO:0000256" key="3">
    <source>
        <dbReference type="ARBA" id="ARBA00022596"/>
    </source>
</evidence>
<reference evidence="8" key="1">
    <citation type="submission" date="2021-04" db="EMBL/GenBank/DDBJ databases">
        <title>Pseudaminobacter soli sp. nov., isolated from paddy soil contaminated by heavy metals.</title>
        <authorList>
            <person name="Zhang K."/>
        </authorList>
    </citation>
    <scope>NUCLEOTIDE SEQUENCE</scope>
    <source>
        <strain evidence="8">19-2017</strain>
    </source>
</reference>
<dbReference type="InterPro" id="IPR007864">
    <property type="entry name" value="UreE_C_dom"/>
</dbReference>
<dbReference type="Proteomes" id="UP000680348">
    <property type="component" value="Unassembled WGS sequence"/>
</dbReference>